<keyword evidence="2" id="KW-1185">Reference proteome</keyword>
<reference evidence="1" key="1">
    <citation type="submission" date="2020-05" db="EMBL/GenBank/DDBJ databases">
        <title>WGS assembly of Panicum virgatum.</title>
        <authorList>
            <person name="Lovell J.T."/>
            <person name="Jenkins J."/>
            <person name="Shu S."/>
            <person name="Juenger T.E."/>
            <person name="Schmutz J."/>
        </authorList>
    </citation>
    <scope>NUCLEOTIDE SEQUENCE</scope>
    <source>
        <strain evidence="1">AP13</strain>
    </source>
</reference>
<gene>
    <name evidence="1" type="ORF">PVAP13_9KG642100</name>
</gene>
<dbReference type="EMBL" id="CM029053">
    <property type="protein sequence ID" value="KAG2554108.1"/>
    <property type="molecule type" value="Genomic_DNA"/>
</dbReference>
<accession>A0A8T0NZG7</accession>
<dbReference type="Proteomes" id="UP000823388">
    <property type="component" value="Chromosome 9K"/>
</dbReference>
<evidence type="ECO:0000313" key="1">
    <source>
        <dbReference type="EMBL" id="KAG2554108.1"/>
    </source>
</evidence>
<sequence length="65" mass="6953">MLEPGTYTGPFATPVGACWYIYTGPLPFATNMSLVHIQVPLQAPVFHAVDCFKAQLATPTALEGT</sequence>
<comment type="caution">
    <text evidence="1">The sequence shown here is derived from an EMBL/GenBank/DDBJ whole genome shotgun (WGS) entry which is preliminary data.</text>
</comment>
<organism evidence="1 2">
    <name type="scientific">Panicum virgatum</name>
    <name type="common">Blackwell switchgrass</name>
    <dbReference type="NCBI Taxonomy" id="38727"/>
    <lineage>
        <taxon>Eukaryota</taxon>
        <taxon>Viridiplantae</taxon>
        <taxon>Streptophyta</taxon>
        <taxon>Embryophyta</taxon>
        <taxon>Tracheophyta</taxon>
        <taxon>Spermatophyta</taxon>
        <taxon>Magnoliopsida</taxon>
        <taxon>Liliopsida</taxon>
        <taxon>Poales</taxon>
        <taxon>Poaceae</taxon>
        <taxon>PACMAD clade</taxon>
        <taxon>Panicoideae</taxon>
        <taxon>Panicodae</taxon>
        <taxon>Paniceae</taxon>
        <taxon>Panicinae</taxon>
        <taxon>Panicum</taxon>
        <taxon>Panicum sect. Hiantes</taxon>
    </lineage>
</organism>
<evidence type="ECO:0000313" key="2">
    <source>
        <dbReference type="Proteomes" id="UP000823388"/>
    </source>
</evidence>
<proteinExistence type="predicted"/>
<protein>
    <submittedName>
        <fullName evidence="1">Uncharacterized protein</fullName>
    </submittedName>
</protein>
<dbReference type="AlphaFoldDB" id="A0A8T0NZG7"/>
<name>A0A8T0NZG7_PANVG</name>